<evidence type="ECO:0000313" key="2">
    <source>
        <dbReference type="EMBL" id="NRS92587.1"/>
    </source>
</evidence>
<sequence>MNPVLLRRILMWLSPIVIGYLMKKYEERQNKKKALKNLIEK</sequence>
<dbReference type="Proteomes" id="UP000610746">
    <property type="component" value="Unassembled WGS sequence"/>
</dbReference>
<feature type="transmembrane region" description="Helical" evidence="1">
    <location>
        <begin position="6"/>
        <end position="22"/>
    </location>
</feature>
<dbReference type="RefSeq" id="WP_262888551.1">
    <property type="nucleotide sequence ID" value="NZ_JABSNO010000010.1"/>
</dbReference>
<name>A0A8J8GBE8_9FLAO</name>
<keyword evidence="3" id="KW-1185">Reference proteome</keyword>
<reference evidence="2" key="1">
    <citation type="submission" date="2020-05" db="EMBL/GenBank/DDBJ databases">
        <title>Genomic Encyclopedia of Type Strains, Phase IV (KMG-V): Genome sequencing to study the core and pangenomes of soil and plant-associated prokaryotes.</title>
        <authorList>
            <person name="Whitman W."/>
        </authorList>
    </citation>
    <scope>NUCLEOTIDE SEQUENCE</scope>
    <source>
        <strain evidence="2">16F</strain>
    </source>
</reference>
<dbReference type="AlphaFoldDB" id="A0A8J8GBE8"/>
<keyword evidence="1" id="KW-1133">Transmembrane helix</keyword>
<comment type="caution">
    <text evidence="2">The sequence shown here is derived from an EMBL/GenBank/DDBJ whole genome shotgun (WGS) entry which is preliminary data.</text>
</comment>
<protein>
    <submittedName>
        <fullName evidence="2">Uncharacterized membrane protein YbhN (UPF0104 family)</fullName>
    </submittedName>
</protein>
<dbReference type="EMBL" id="JABSNO010000010">
    <property type="protein sequence ID" value="NRS92587.1"/>
    <property type="molecule type" value="Genomic_DNA"/>
</dbReference>
<evidence type="ECO:0000256" key="1">
    <source>
        <dbReference type="SAM" id="Phobius"/>
    </source>
</evidence>
<accession>A0A8J8GBE8</accession>
<evidence type="ECO:0000313" key="3">
    <source>
        <dbReference type="Proteomes" id="UP000610746"/>
    </source>
</evidence>
<keyword evidence="1" id="KW-0812">Transmembrane</keyword>
<organism evidence="2 3">
    <name type="scientific">Frigoriflavimonas asaccharolytica</name>
    <dbReference type="NCBI Taxonomy" id="2735899"/>
    <lineage>
        <taxon>Bacteria</taxon>
        <taxon>Pseudomonadati</taxon>
        <taxon>Bacteroidota</taxon>
        <taxon>Flavobacteriia</taxon>
        <taxon>Flavobacteriales</taxon>
        <taxon>Weeksellaceae</taxon>
        <taxon>Frigoriflavimonas</taxon>
    </lineage>
</organism>
<gene>
    <name evidence="2" type="ORF">HNQ03_001664</name>
</gene>
<proteinExistence type="predicted"/>
<keyword evidence="1" id="KW-0472">Membrane</keyword>